<dbReference type="Gene3D" id="2.40.160.10">
    <property type="entry name" value="Porin"/>
    <property type="match status" value="1"/>
</dbReference>
<accession>A0A1B1NLE1</accession>
<proteinExistence type="inferred from homology"/>
<organism evidence="5 6">
    <name type="scientific">Vibrio scophthalmi</name>
    <dbReference type="NCBI Taxonomy" id="45658"/>
    <lineage>
        <taxon>Bacteria</taxon>
        <taxon>Pseudomonadati</taxon>
        <taxon>Pseudomonadota</taxon>
        <taxon>Gammaproteobacteria</taxon>
        <taxon>Vibrionales</taxon>
        <taxon>Vibrionaceae</taxon>
        <taxon>Vibrio</taxon>
    </lineage>
</organism>
<dbReference type="Pfam" id="PF13609">
    <property type="entry name" value="Porin_4"/>
    <property type="match status" value="1"/>
</dbReference>
<dbReference type="PRINTS" id="PR00183">
    <property type="entry name" value="ECOLIPORIN"/>
</dbReference>
<dbReference type="InterPro" id="IPR023614">
    <property type="entry name" value="Porin_dom_sf"/>
</dbReference>
<dbReference type="InterPro" id="IPR050298">
    <property type="entry name" value="Gram-neg_bact_OMP"/>
</dbReference>
<gene>
    <name evidence="5" type="ORF">VSVS05_02274</name>
</gene>
<evidence type="ECO:0000313" key="5">
    <source>
        <dbReference type="EMBL" id="ANU37369.1"/>
    </source>
</evidence>
<dbReference type="PANTHER" id="PTHR34501:SF2">
    <property type="entry name" value="OUTER MEMBRANE PORIN F-RELATED"/>
    <property type="match status" value="1"/>
</dbReference>
<protein>
    <submittedName>
        <fullName evidence="5">Outer membrane protein</fullName>
    </submittedName>
</protein>
<keyword evidence="3" id="KW-0732">Signal</keyword>
<dbReference type="EMBL" id="CP016414">
    <property type="protein sequence ID" value="ANU37369.1"/>
    <property type="molecule type" value="Genomic_DNA"/>
</dbReference>
<evidence type="ECO:0000256" key="2">
    <source>
        <dbReference type="ARBA" id="ARBA00007539"/>
    </source>
</evidence>
<sequence length="353" mass="37690">MNKTLIALAVSAAALATGAHAAELYNQDGNSIDMGGRAEARLSLKDGKAEDKSRVRLNFLGKAQITDNLYGVGFYEGEFTTSDHGGATDSDSNDLTNRYVYAGLGGTFGEVTYGKNDGALGVITDFTDIMAYHGNSAAMKINVADRADNMLTYQGEFNNLGLKASYRFADRTELDASGKVISEANGNANADVASYSDNDADGYSLSSIYAVGETGLALGAGYASQYSGAEKQNEYMLAASYAINDLYFATTFTDGQVQERDGDYTGYEFAAAYTMGQTVFTSTYNNAETNKETSADNIAIDATYYFQPNFRGYVSYNFNLISAGDKLGEAGTNGIASKADAEDELALGLRYDF</sequence>
<dbReference type="Proteomes" id="UP000092528">
    <property type="component" value="Chromosome 1"/>
</dbReference>
<evidence type="ECO:0000256" key="4">
    <source>
        <dbReference type="ARBA" id="ARBA00023136"/>
    </source>
</evidence>
<dbReference type="GO" id="GO:0015288">
    <property type="term" value="F:porin activity"/>
    <property type="evidence" value="ECO:0007669"/>
    <property type="project" value="InterPro"/>
</dbReference>
<keyword evidence="6" id="KW-1185">Reference proteome</keyword>
<keyword evidence="4" id="KW-0472">Membrane</keyword>
<comment type="similarity">
    <text evidence="2">Belongs to the Gram-negative porin family.</text>
</comment>
<dbReference type="PANTHER" id="PTHR34501">
    <property type="entry name" value="PROTEIN YDDL-RELATED"/>
    <property type="match status" value="1"/>
</dbReference>
<evidence type="ECO:0000256" key="3">
    <source>
        <dbReference type="ARBA" id="ARBA00022729"/>
    </source>
</evidence>
<evidence type="ECO:0000313" key="6">
    <source>
        <dbReference type="Proteomes" id="UP000092528"/>
    </source>
</evidence>
<dbReference type="GO" id="GO:0009279">
    <property type="term" value="C:cell outer membrane"/>
    <property type="evidence" value="ECO:0007669"/>
    <property type="project" value="UniProtKB-SubCell"/>
</dbReference>
<dbReference type="GeneID" id="96872735"/>
<dbReference type="GO" id="GO:0034220">
    <property type="term" value="P:monoatomic ion transmembrane transport"/>
    <property type="evidence" value="ECO:0007669"/>
    <property type="project" value="InterPro"/>
</dbReference>
<comment type="subcellular location">
    <subcellularLocation>
        <location evidence="1">Cell outer membrane</location>
        <topology evidence="1">Multi-pass membrane protein</topology>
    </subcellularLocation>
</comment>
<dbReference type="STRING" id="45658.VSVS12_00722"/>
<dbReference type="KEGG" id="vsc:VSVS12_00722"/>
<dbReference type="PATRIC" id="fig|45658.6.peg.688"/>
<dbReference type="CDD" id="cd00342">
    <property type="entry name" value="gram_neg_porins"/>
    <property type="match status" value="1"/>
</dbReference>
<reference evidence="5 6" key="1">
    <citation type="submission" date="2016-07" db="EMBL/GenBank/DDBJ databases">
        <title>Genome sequencing of Vibrio scophthalmi strain VS-05, an isolated from Paralichthys olivaceus.</title>
        <authorList>
            <person name="Han H.-J."/>
        </authorList>
    </citation>
    <scope>NUCLEOTIDE SEQUENCE [LARGE SCALE GENOMIC DNA]</scope>
    <source>
        <strain evidence="5 6">VS-05</strain>
    </source>
</reference>
<dbReference type="AlphaFoldDB" id="A0A1B1NLE1"/>
<dbReference type="RefSeq" id="WP_065429837.1">
    <property type="nucleotide sequence ID" value="NZ_CP016307.1"/>
</dbReference>
<evidence type="ECO:0000256" key="1">
    <source>
        <dbReference type="ARBA" id="ARBA00004571"/>
    </source>
</evidence>
<name>A0A1B1NLE1_9VIBR</name>
<dbReference type="InterPro" id="IPR001897">
    <property type="entry name" value="Porin_gammaproteobac"/>
</dbReference>
<dbReference type="InterPro" id="IPR033900">
    <property type="entry name" value="Gram_neg_porin_domain"/>
</dbReference>
<dbReference type="SUPFAM" id="SSF56935">
    <property type="entry name" value="Porins"/>
    <property type="match status" value="1"/>
</dbReference>